<proteinExistence type="predicted"/>
<dbReference type="InterPro" id="IPR036390">
    <property type="entry name" value="WH_DNA-bd_sf"/>
</dbReference>
<protein>
    <submittedName>
        <fullName evidence="1">Helix-turn-helix transcriptional regulator</fullName>
    </submittedName>
</protein>
<dbReference type="Pfam" id="PF12840">
    <property type="entry name" value="HTH_20"/>
    <property type="match status" value="1"/>
</dbReference>
<dbReference type="SUPFAM" id="SSF46785">
    <property type="entry name" value="Winged helix' DNA-binding domain"/>
    <property type="match status" value="1"/>
</dbReference>
<dbReference type="InterPro" id="IPR036388">
    <property type="entry name" value="WH-like_DNA-bd_sf"/>
</dbReference>
<dbReference type="InterPro" id="IPR011991">
    <property type="entry name" value="ArsR-like_HTH"/>
</dbReference>
<dbReference type="AlphaFoldDB" id="A0A939PJI7"/>
<dbReference type="Proteomes" id="UP000669179">
    <property type="component" value="Unassembled WGS sequence"/>
</dbReference>
<organism evidence="1 2">
    <name type="scientific">Actinomadura barringtoniae</name>
    <dbReference type="NCBI Taxonomy" id="1427535"/>
    <lineage>
        <taxon>Bacteria</taxon>
        <taxon>Bacillati</taxon>
        <taxon>Actinomycetota</taxon>
        <taxon>Actinomycetes</taxon>
        <taxon>Streptosporangiales</taxon>
        <taxon>Thermomonosporaceae</taxon>
        <taxon>Actinomadura</taxon>
    </lineage>
</organism>
<dbReference type="EMBL" id="JAGEOJ010000022">
    <property type="protein sequence ID" value="MBO2453810.1"/>
    <property type="molecule type" value="Genomic_DNA"/>
</dbReference>
<comment type="caution">
    <text evidence="1">The sequence shown here is derived from an EMBL/GenBank/DDBJ whole genome shotgun (WGS) entry which is preliminary data.</text>
</comment>
<dbReference type="Gene3D" id="1.10.10.10">
    <property type="entry name" value="Winged helix-like DNA-binding domain superfamily/Winged helix DNA-binding domain"/>
    <property type="match status" value="1"/>
</dbReference>
<keyword evidence="2" id="KW-1185">Reference proteome</keyword>
<name>A0A939PJI7_9ACTN</name>
<accession>A0A939PJI7</accession>
<evidence type="ECO:0000313" key="1">
    <source>
        <dbReference type="EMBL" id="MBO2453810.1"/>
    </source>
</evidence>
<dbReference type="RefSeq" id="WP_208261828.1">
    <property type="nucleotide sequence ID" value="NZ_JAGEOJ010000022.1"/>
</dbReference>
<dbReference type="CDD" id="cd00090">
    <property type="entry name" value="HTH_ARSR"/>
    <property type="match status" value="1"/>
</dbReference>
<evidence type="ECO:0000313" key="2">
    <source>
        <dbReference type="Proteomes" id="UP000669179"/>
    </source>
</evidence>
<reference evidence="1" key="1">
    <citation type="submission" date="2021-03" db="EMBL/GenBank/DDBJ databases">
        <authorList>
            <person name="Kanchanasin P."/>
            <person name="Saeng-In P."/>
            <person name="Phongsopitanun W."/>
            <person name="Yuki M."/>
            <person name="Kudo T."/>
            <person name="Ohkuma M."/>
            <person name="Tanasupawat S."/>
        </authorList>
    </citation>
    <scope>NUCLEOTIDE SEQUENCE</scope>
    <source>
        <strain evidence="1">GKU 128</strain>
    </source>
</reference>
<sequence>MLRVHFSPEDLARVRMAPGPDHLWEISNSIQTLQRRDGGHAFGDWRRWAQARLPSSCRQLLSPLLPPTGYSPDFLTPHCGDGSTLQAAVEALVSTPSPRLHNELARVATSRRLPYWVDDLAGGDADAREQLGQAVRDYHLKTLAPFWHRIHAHIDADRIVRLHSLLDGGVDGLLSGLGPQFRWRPPVLEATYPVDQELWLKGRGLVLQPSFFCWPTPVTLADGDLPPILVYPIEHAEDWTRPKSGRHPIDEDSGPLGPLLGHTRAAVLRAARTGGTTGELARLLAVTHPAISQHVKVLRAAGLVTTVRSAGRSLHVATAQGLALLRSAERGDPS</sequence>
<gene>
    <name evidence="1" type="ORF">J4573_42440</name>
</gene>